<gene>
    <name evidence="1" type="ORF">Q361_1081</name>
</gene>
<keyword evidence="2" id="KW-1185">Reference proteome</keyword>
<evidence type="ECO:0000313" key="1">
    <source>
        <dbReference type="EMBL" id="POS01677.1"/>
    </source>
</evidence>
<feature type="non-terminal residue" evidence="1">
    <location>
        <position position="1"/>
    </location>
</feature>
<dbReference type="Proteomes" id="UP000237056">
    <property type="component" value="Unassembled WGS sequence"/>
</dbReference>
<evidence type="ECO:0000313" key="2">
    <source>
        <dbReference type="Proteomes" id="UP000237056"/>
    </source>
</evidence>
<dbReference type="OrthoDB" id="9765926at2"/>
<dbReference type="NCBIfam" id="TIGR04131">
    <property type="entry name" value="Bac_Flav_CTERM"/>
    <property type="match status" value="1"/>
</dbReference>
<dbReference type="AlphaFoldDB" id="A0A2S4N7K7"/>
<name>A0A2S4N7K7_9FLAO</name>
<protein>
    <submittedName>
        <fullName evidence="1">Gliding motility-associated-like protein</fullName>
    </submittedName>
</protein>
<comment type="caution">
    <text evidence="1">The sequence shown here is derived from an EMBL/GenBank/DDBJ whole genome shotgun (WGS) entry which is preliminary data.</text>
</comment>
<dbReference type="InterPro" id="IPR026341">
    <property type="entry name" value="T9SS_type_B"/>
</dbReference>
<accession>A0A2S4N7K7</accession>
<organism evidence="1 2">
    <name type="scientific">Flavobacterium croceum DSM 17960</name>
    <dbReference type="NCBI Taxonomy" id="1121886"/>
    <lineage>
        <taxon>Bacteria</taxon>
        <taxon>Pseudomonadati</taxon>
        <taxon>Bacteroidota</taxon>
        <taxon>Flavobacteriia</taxon>
        <taxon>Flavobacteriales</taxon>
        <taxon>Flavobacteriaceae</taxon>
        <taxon>Flavobacterium</taxon>
    </lineage>
</organism>
<dbReference type="RefSeq" id="WP_146046988.1">
    <property type="nucleotide sequence ID" value="NZ_PQNY01000008.1"/>
</dbReference>
<sequence length="68" mass="7955">INGLQGQYAKIYLFDRFGKLIKQLSPDTQGWDGTYNGNPLPATDYWFTVEYFELNTTKTFKAHFSLKR</sequence>
<dbReference type="EMBL" id="PQNY01000008">
    <property type="protein sequence ID" value="POS01677.1"/>
    <property type="molecule type" value="Genomic_DNA"/>
</dbReference>
<reference evidence="1 2" key="1">
    <citation type="submission" date="2018-01" db="EMBL/GenBank/DDBJ databases">
        <title>Genomic Encyclopedia of Type Strains, Phase I: the one thousand microbial genomes (KMG-I) project.</title>
        <authorList>
            <person name="Goeker M."/>
        </authorList>
    </citation>
    <scope>NUCLEOTIDE SEQUENCE [LARGE SCALE GENOMIC DNA]</scope>
    <source>
        <strain evidence="1 2">DSM 17960</strain>
    </source>
</reference>
<proteinExistence type="predicted"/>